<protein>
    <recommendedName>
        <fullName evidence="12">Protein translocase subunit SecA</fullName>
        <ecNumber evidence="12">7.4.2.8</ecNumber>
    </recommendedName>
</protein>
<evidence type="ECO:0000313" key="17">
    <source>
        <dbReference type="EMBL" id="PIT97281.1"/>
    </source>
</evidence>
<comment type="function">
    <text evidence="12">Part of the Sec protein translocase complex. Interacts with the SecYEG preprotein conducting channel. Has a central role in coupling the hydrolysis of ATP to the transfer of proteins into and across the cell membrane, serving as an ATP-driven molecular motor driving the stepwise translocation of polypeptide chains across the membrane.</text>
</comment>
<dbReference type="PROSITE" id="PS01312">
    <property type="entry name" value="SECA"/>
    <property type="match status" value="1"/>
</dbReference>
<feature type="region of interest" description="Disordered" evidence="13">
    <location>
        <begin position="793"/>
        <end position="897"/>
    </location>
</feature>
<comment type="similarity">
    <text evidence="2 12">Belongs to the SecA family.</text>
</comment>
<dbReference type="GO" id="GO:0008564">
    <property type="term" value="F:protein-exporting ATPase activity"/>
    <property type="evidence" value="ECO:0007669"/>
    <property type="project" value="UniProtKB-EC"/>
</dbReference>
<keyword evidence="3 12" id="KW-0813">Transport</keyword>
<evidence type="ECO:0000256" key="13">
    <source>
        <dbReference type="SAM" id="MobiDB-lite"/>
    </source>
</evidence>
<dbReference type="InterPro" id="IPR001650">
    <property type="entry name" value="Helicase_C-like"/>
</dbReference>
<dbReference type="InterPro" id="IPR011130">
    <property type="entry name" value="SecA_preprotein_X-link_dom"/>
</dbReference>
<dbReference type="NCBIfam" id="NF009538">
    <property type="entry name" value="PRK12904.1"/>
    <property type="match status" value="1"/>
</dbReference>
<evidence type="ECO:0000259" key="16">
    <source>
        <dbReference type="PROSITE" id="PS51196"/>
    </source>
</evidence>
<dbReference type="InterPro" id="IPR000185">
    <property type="entry name" value="SecA"/>
</dbReference>
<dbReference type="Gene3D" id="3.90.1440.10">
    <property type="entry name" value="SecA, preprotein cross-linking domain"/>
    <property type="match status" value="1"/>
</dbReference>
<evidence type="ECO:0000256" key="6">
    <source>
        <dbReference type="ARBA" id="ARBA00022741"/>
    </source>
</evidence>
<keyword evidence="9 12" id="KW-1278">Translocase</keyword>
<dbReference type="PANTHER" id="PTHR30612:SF0">
    <property type="entry name" value="CHLOROPLAST PROTEIN-TRANSPORTING ATPASE"/>
    <property type="match status" value="1"/>
</dbReference>
<evidence type="ECO:0000256" key="9">
    <source>
        <dbReference type="ARBA" id="ARBA00022967"/>
    </source>
</evidence>
<dbReference type="PANTHER" id="PTHR30612">
    <property type="entry name" value="SECA INNER MEMBRANE COMPONENT OF SEC PROTEIN SECRETION SYSTEM"/>
    <property type="match status" value="1"/>
</dbReference>
<accession>A0A2M6WX06</accession>
<dbReference type="PROSITE" id="PS51196">
    <property type="entry name" value="SECA_MOTOR_DEAD"/>
    <property type="match status" value="1"/>
</dbReference>
<dbReference type="InterPro" id="IPR020937">
    <property type="entry name" value="SecA_CS"/>
</dbReference>
<keyword evidence="4 12" id="KW-1003">Cell membrane</keyword>
<name>A0A2M6WX06_9BACT</name>
<keyword evidence="8 12" id="KW-0653">Protein transport</keyword>
<comment type="caution">
    <text evidence="17">The sequence shown here is derived from an EMBL/GenBank/DDBJ whole genome shotgun (WGS) entry which is preliminary data.</text>
</comment>
<feature type="binding site" evidence="12">
    <location>
        <position position="524"/>
    </location>
    <ligand>
        <name>ATP</name>
        <dbReference type="ChEBI" id="CHEBI:30616"/>
    </ligand>
</feature>
<evidence type="ECO:0000256" key="12">
    <source>
        <dbReference type="HAMAP-Rule" id="MF_01382"/>
    </source>
</evidence>
<dbReference type="PROSITE" id="PS51194">
    <property type="entry name" value="HELICASE_CTER"/>
    <property type="match status" value="1"/>
</dbReference>
<keyword evidence="5 12" id="KW-0963">Cytoplasm</keyword>
<feature type="domain" description="Helicase ATP-binding" evidence="14">
    <location>
        <begin position="86"/>
        <end position="277"/>
    </location>
</feature>
<dbReference type="PRINTS" id="PR00906">
    <property type="entry name" value="SECA"/>
</dbReference>
<dbReference type="SUPFAM" id="SSF81886">
    <property type="entry name" value="Helical scaffold and wing domains of SecA"/>
    <property type="match status" value="1"/>
</dbReference>
<dbReference type="GO" id="GO:0005886">
    <property type="term" value="C:plasma membrane"/>
    <property type="evidence" value="ECO:0007669"/>
    <property type="project" value="UniProtKB-SubCell"/>
</dbReference>
<dbReference type="GO" id="GO:0006605">
    <property type="term" value="P:protein targeting"/>
    <property type="evidence" value="ECO:0007669"/>
    <property type="project" value="UniProtKB-UniRule"/>
</dbReference>
<dbReference type="Pfam" id="PF07517">
    <property type="entry name" value="SecA_DEAD"/>
    <property type="match status" value="1"/>
</dbReference>
<dbReference type="Gene3D" id="1.10.3060.10">
    <property type="entry name" value="Helical scaffold and wing domains of SecA"/>
    <property type="match status" value="2"/>
</dbReference>
<evidence type="ECO:0000256" key="10">
    <source>
        <dbReference type="ARBA" id="ARBA00023010"/>
    </source>
</evidence>
<keyword evidence="6 12" id="KW-0547">Nucleotide-binding</keyword>
<comment type="subunit">
    <text evidence="12">Monomer and homodimer. Part of the essential Sec protein translocation apparatus which comprises SecA, SecYEG and auxiliary proteins SecDF. Other proteins may also be involved.</text>
</comment>
<dbReference type="SUPFAM" id="SSF52540">
    <property type="entry name" value="P-loop containing nucleoside triphosphate hydrolases"/>
    <property type="match status" value="2"/>
</dbReference>
<feature type="compositionally biased region" description="Polar residues" evidence="13">
    <location>
        <begin position="841"/>
        <end position="869"/>
    </location>
</feature>
<dbReference type="CDD" id="cd18803">
    <property type="entry name" value="SF2_C_secA"/>
    <property type="match status" value="1"/>
</dbReference>
<feature type="domain" description="Helicase C-terminal" evidence="15">
    <location>
        <begin position="446"/>
        <end position="627"/>
    </location>
</feature>
<keyword evidence="11 12" id="KW-0472">Membrane</keyword>
<dbReference type="Proteomes" id="UP000228596">
    <property type="component" value="Unassembled WGS sequence"/>
</dbReference>
<comment type="catalytic activity">
    <reaction evidence="12">
        <text>ATP + H2O + cellular proteinSide 1 = ADP + phosphate + cellular proteinSide 2.</text>
        <dbReference type="EC" id="7.4.2.8"/>
    </reaction>
</comment>
<dbReference type="FunFam" id="3.90.1440.10:FF:000002">
    <property type="entry name" value="Protein translocase subunit SecA"/>
    <property type="match status" value="1"/>
</dbReference>
<feature type="domain" description="SecA family profile" evidence="16">
    <location>
        <begin position="1"/>
        <end position="611"/>
    </location>
</feature>
<dbReference type="GO" id="GO:0017038">
    <property type="term" value="P:protein import"/>
    <property type="evidence" value="ECO:0007669"/>
    <property type="project" value="InterPro"/>
</dbReference>
<evidence type="ECO:0000256" key="1">
    <source>
        <dbReference type="ARBA" id="ARBA00004170"/>
    </source>
</evidence>
<dbReference type="InterPro" id="IPR014018">
    <property type="entry name" value="SecA_motor_DEAD"/>
</dbReference>
<organism evidence="17 18">
    <name type="scientific">Candidatus Berkelbacteria bacterium CG10_big_fil_rev_8_21_14_0_10_41_12</name>
    <dbReference type="NCBI Taxonomy" id="1974513"/>
    <lineage>
        <taxon>Bacteria</taxon>
        <taxon>Candidatus Berkelbacteria</taxon>
    </lineage>
</organism>
<proteinExistence type="inferred from homology"/>
<evidence type="ECO:0000256" key="8">
    <source>
        <dbReference type="ARBA" id="ARBA00022927"/>
    </source>
</evidence>
<dbReference type="GO" id="GO:0043952">
    <property type="term" value="P:protein transport by the Sec complex"/>
    <property type="evidence" value="ECO:0007669"/>
    <property type="project" value="TreeGrafter"/>
</dbReference>
<evidence type="ECO:0000256" key="2">
    <source>
        <dbReference type="ARBA" id="ARBA00007650"/>
    </source>
</evidence>
<keyword evidence="7 12" id="KW-0067">ATP-binding</keyword>
<evidence type="ECO:0000256" key="5">
    <source>
        <dbReference type="ARBA" id="ARBA00022490"/>
    </source>
</evidence>
<evidence type="ECO:0000256" key="4">
    <source>
        <dbReference type="ARBA" id="ARBA00022475"/>
    </source>
</evidence>
<dbReference type="InterPro" id="IPR011116">
    <property type="entry name" value="SecA_Wing/Scaffold"/>
</dbReference>
<dbReference type="SMART" id="SM00958">
    <property type="entry name" value="SecA_PP_bind"/>
    <property type="match status" value="1"/>
</dbReference>
<feature type="binding site" evidence="12">
    <location>
        <position position="84"/>
    </location>
    <ligand>
        <name>ATP</name>
        <dbReference type="ChEBI" id="CHEBI:30616"/>
    </ligand>
</feature>
<reference evidence="18" key="1">
    <citation type="submission" date="2017-09" db="EMBL/GenBank/DDBJ databases">
        <title>Depth-based differentiation of microbial function through sediment-hosted aquifers and enrichment of novel symbionts in the deep terrestrial subsurface.</title>
        <authorList>
            <person name="Probst A.J."/>
            <person name="Ladd B."/>
            <person name="Jarett J.K."/>
            <person name="Geller-Mcgrath D.E."/>
            <person name="Sieber C.M.K."/>
            <person name="Emerson J.B."/>
            <person name="Anantharaman K."/>
            <person name="Thomas B.C."/>
            <person name="Malmstrom R."/>
            <person name="Stieglmeier M."/>
            <person name="Klingl A."/>
            <person name="Woyke T."/>
            <person name="Ryan C.M."/>
            <person name="Banfield J.F."/>
        </authorList>
    </citation>
    <scope>NUCLEOTIDE SEQUENCE [LARGE SCALE GENOMIC DNA]</scope>
</reference>
<dbReference type="InterPro" id="IPR036266">
    <property type="entry name" value="SecA_Wing/Scaffold_sf"/>
</dbReference>
<feature type="binding site" evidence="12">
    <location>
        <begin position="102"/>
        <end position="106"/>
    </location>
    <ligand>
        <name>ATP</name>
        <dbReference type="ChEBI" id="CHEBI:30616"/>
    </ligand>
</feature>
<evidence type="ECO:0000256" key="3">
    <source>
        <dbReference type="ARBA" id="ARBA00022448"/>
    </source>
</evidence>
<dbReference type="EC" id="7.4.2.8" evidence="12"/>
<dbReference type="InterPro" id="IPR027417">
    <property type="entry name" value="P-loop_NTPase"/>
</dbReference>
<dbReference type="Pfam" id="PF01043">
    <property type="entry name" value="SecA_PP_bind"/>
    <property type="match status" value="1"/>
</dbReference>
<evidence type="ECO:0000313" key="18">
    <source>
        <dbReference type="Proteomes" id="UP000228596"/>
    </source>
</evidence>
<dbReference type="SMART" id="SM00957">
    <property type="entry name" value="SecA_DEAD"/>
    <property type="match status" value="1"/>
</dbReference>
<dbReference type="EMBL" id="PEZV01000025">
    <property type="protein sequence ID" value="PIT97281.1"/>
    <property type="molecule type" value="Genomic_DNA"/>
</dbReference>
<dbReference type="InterPro" id="IPR044722">
    <property type="entry name" value="SecA_SF2_C"/>
</dbReference>
<dbReference type="InterPro" id="IPR014001">
    <property type="entry name" value="Helicase_ATP-bd"/>
</dbReference>
<dbReference type="FunFam" id="3.40.50.300:FF:000429">
    <property type="entry name" value="Preprotein translocase subunit SecA"/>
    <property type="match status" value="1"/>
</dbReference>
<evidence type="ECO:0000259" key="15">
    <source>
        <dbReference type="PROSITE" id="PS51194"/>
    </source>
</evidence>
<evidence type="ECO:0000256" key="11">
    <source>
        <dbReference type="ARBA" id="ARBA00023136"/>
    </source>
</evidence>
<dbReference type="InterPro" id="IPR011115">
    <property type="entry name" value="SecA_DEAD"/>
</dbReference>
<dbReference type="InterPro" id="IPR036670">
    <property type="entry name" value="SecA_X-link_sf"/>
</dbReference>
<dbReference type="CDD" id="cd17928">
    <property type="entry name" value="DEXDc_SecA"/>
    <property type="match status" value="1"/>
</dbReference>
<dbReference type="Gene3D" id="3.10.450.50">
    <property type="match status" value="1"/>
</dbReference>
<dbReference type="Gene3D" id="3.40.50.300">
    <property type="entry name" value="P-loop containing nucleotide triphosphate hydrolases"/>
    <property type="match status" value="3"/>
</dbReference>
<evidence type="ECO:0000256" key="7">
    <source>
        <dbReference type="ARBA" id="ARBA00022840"/>
    </source>
</evidence>
<dbReference type="GO" id="GO:0065002">
    <property type="term" value="P:intracellular protein transmembrane transport"/>
    <property type="evidence" value="ECO:0007669"/>
    <property type="project" value="UniProtKB-UniRule"/>
</dbReference>
<dbReference type="AlphaFoldDB" id="A0A2M6WX06"/>
<comment type="subcellular location">
    <subcellularLocation>
        <location evidence="12">Cell membrane</location>
        <topology evidence="12">Peripheral membrane protein</topology>
        <orientation evidence="12">Cytoplasmic side</orientation>
    </subcellularLocation>
    <subcellularLocation>
        <location evidence="12">Cytoplasm</location>
    </subcellularLocation>
    <subcellularLocation>
        <location evidence="1">Membrane</location>
        <topology evidence="1">Peripheral membrane protein</topology>
    </subcellularLocation>
    <text evidence="12">Distribution is 50-50.</text>
</comment>
<dbReference type="GO" id="GO:0005524">
    <property type="term" value="F:ATP binding"/>
    <property type="evidence" value="ECO:0007669"/>
    <property type="project" value="UniProtKB-UniRule"/>
</dbReference>
<dbReference type="HAMAP" id="MF_01382">
    <property type="entry name" value="SecA"/>
    <property type="match status" value="1"/>
</dbReference>
<sequence>MKNFFGFLGSNQRVIDKLKPLVDKINSLESDFEKLSDAELKGKTQEFKERLAKGETLDDLLPEAFAVVREAAKREIEQRHFDVQLIGGIVLHQGKIAEMKTGEGKTLVATLPLYLNALEGKGVHLVTVNDYLAKFQGEWMGRIYHRLGFSTGIIQNQGVSFIFDPQSAKEDAGEPDEERKTLAAEVYENNLRPCSRKQAYDADITYGTNNEFGFDYLRDNMAQDISQVSQRSLRYVIVDEVDSILIDEARTPLIISAAAEESTQLYARFAALVPNLKVQEDYEVDEKMRAVTLTDKGMKRIEKMLNLDNIYETGSITLVHHLEQALKANILFKRDKDYIVRDGEVIIIDEFTGRMMPGRRYSEGLHQAIEAKESVEIKRESETLATISFQNLFRLYDKLSGMTGTAATEAEEFYKIYKLEVVEIPTDQEMIRVDKNDLIYKTEEAKFNAAIDKVRELNENNQPVLIGTISIEKSEIVSKLLRRDGIKHQVLNAKHHEKEARIIAQAGRPGAVTVATNMAGRGVDIILGGTLPKPGEAEKVIKAGGLYVLGTERHEARRIDNQLRGRSGRQGDPGESQFFVSMEDDLMRIFGGERLKSIMDRMGFPEDQPIQHKLISRSIEQAQRRVEGHNFDLRKHLVEYDDVLNKQREIIYKKRRRILELDPRSDNSLRDEILSKMIGEEKSNYESKTEKIDKVAIRDIERRVYMSVVDQFWVQHLTTMDDLRDSIGLRGYAQVDPLVAYKQESFTLFDRLIHSIDDKAIDILNKAEFSIVPSPAMPPPKQEGNLVLQGPSEELSGGGFEETVSSKGTVTTKAPEESIIENTESNRVAEGPERSRKISKSGVTTSVRTVSDRMNQVVSSGSREQSQTRKVGRNDPCPCGAKKPDGRPVKYKHCCGR</sequence>
<dbReference type="Pfam" id="PF21090">
    <property type="entry name" value="P-loop_SecA"/>
    <property type="match status" value="1"/>
</dbReference>
<feature type="compositionally biased region" description="Polar residues" evidence="13">
    <location>
        <begin position="803"/>
        <end position="812"/>
    </location>
</feature>
<evidence type="ECO:0000259" key="14">
    <source>
        <dbReference type="PROSITE" id="PS51192"/>
    </source>
</evidence>
<keyword evidence="10 12" id="KW-0811">Translocation</keyword>
<dbReference type="GO" id="GO:0005829">
    <property type="term" value="C:cytosol"/>
    <property type="evidence" value="ECO:0007669"/>
    <property type="project" value="TreeGrafter"/>
</dbReference>
<dbReference type="GO" id="GO:0031522">
    <property type="term" value="C:cell envelope Sec protein transport complex"/>
    <property type="evidence" value="ECO:0007669"/>
    <property type="project" value="TreeGrafter"/>
</dbReference>
<dbReference type="PROSITE" id="PS51192">
    <property type="entry name" value="HELICASE_ATP_BIND_1"/>
    <property type="match status" value="1"/>
</dbReference>
<dbReference type="Pfam" id="PF07516">
    <property type="entry name" value="SecA_SW"/>
    <property type="match status" value="2"/>
</dbReference>
<gene>
    <name evidence="12" type="primary">secA</name>
    <name evidence="17" type="ORF">COT77_02345</name>
</gene>
<dbReference type="SUPFAM" id="SSF81767">
    <property type="entry name" value="Pre-protein crosslinking domain of SecA"/>
    <property type="match status" value="1"/>
</dbReference>